<accession>A0A2S5KMP7</accession>
<dbReference type="SUPFAM" id="SSF46785">
    <property type="entry name" value="Winged helix' DNA-binding domain"/>
    <property type="match status" value="1"/>
</dbReference>
<organism evidence="2 3">
    <name type="scientific">Proteobacteria bacterium 228</name>
    <dbReference type="NCBI Taxonomy" id="2083153"/>
    <lineage>
        <taxon>Bacteria</taxon>
        <taxon>Pseudomonadati</taxon>
        <taxon>Pseudomonadota</taxon>
    </lineage>
</organism>
<dbReference type="GO" id="GO:0010288">
    <property type="term" value="P:response to lead ion"/>
    <property type="evidence" value="ECO:0007669"/>
    <property type="project" value="TreeGrafter"/>
</dbReference>
<dbReference type="GO" id="GO:0003677">
    <property type="term" value="F:DNA binding"/>
    <property type="evidence" value="ECO:0007669"/>
    <property type="project" value="TreeGrafter"/>
</dbReference>
<dbReference type="InterPro" id="IPR036388">
    <property type="entry name" value="WH-like_DNA-bd_sf"/>
</dbReference>
<proteinExistence type="predicted"/>
<dbReference type="AlphaFoldDB" id="A0A2S5KMP7"/>
<name>A0A2S5KMP7_9PROT</name>
<dbReference type="GO" id="GO:0032791">
    <property type="term" value="F:lead ion binding"/>
    <property type="evidence" value="ECO:0007669"/>
    <property type="project" value="TreeGrafter"/>
</dbReference>
<evidence type="ECO:0000259" key="1">
    <source>
        <dbReference type="PROSITE" id="PS50987"/>
    </source>
</evidence>
<feature type="domain" description="HTH arsR-type" evidence="1">
    <location>
        <begin position="4"/>
        <end position="99"/>
    </location>
</feature>
<dbReference type="GO" id="GO:0003700">
    <property type="term" value="F:DNA-binding transcription factor activity"/>
    <property type="evidence" value="ECO:0007669"/>
    <property type="project" value="InterPro"/>
</dbReference>
<dbReference type="Gene3D" id="1.10.10.10">
    <property type="entry name" value="Winged helix-like DNA-binding domain superfamily/Winged helix DNA-binding domain"/>
    <property type="match status" value="1"/>
</dbReference>
<sequence>MVNALNQDTFQIARMATLFAEPSRAIMLMTLMDGRAYTAGELARVASLTPQTASGHLGMLTDNGLLELLKQGRHRYYRLANGEVAEAIEALSRLTMTPRVKTVRSTVPLALRQARTCYDHIAGELGVAIYDGFFQAGFLQEERGSLLLTEAGRQYCMTLGMAMDEALSGYRQPEARPCLDWSERRYHLAGPLAKALLEAYLDKDVLRRSDGSRQLRITPKGWQHFASHGIGLQARAG</sequence>
<dbReference type="OrthoDB" id="9797716at2"/>
<dbReference type="InterPro" id="IPR052543">
    <property type="entry name" value="HTH_Metal-responsive_Reg"/>
</dbReference>
<evidence type="ECO:0000313" key="2">
    <source>
        <dbReference type="EMBL" id="PPC76010.1"/>
    </source>
</evidence>
<dbReference type="GO" id="GO:0046686">
    <property type="term" value="P:response to cadmium ion"/>
    <property type="evidence" value="ECO:0007669"/>
    <property type="project" value="TreeGrafter"/>
</dbReference>
<dbReference type="InterPro" id="IPR036390">
    <property type="entry name" value="WH_DNA-bd_sf"/>
</dbReference>
<dbReference type="GO" id="GO:0097063">
    <property type="term" value="F:cadmium ion sensor activity"/>
    <property type="evidence" value="ECO:0007669"/>
    <property type="project" value="TreeGrafter"/>
</dbReference>
<dbReference type="InterPro" id="IPR001845">
    <property type="entry name" value="HTH_ArsR_DNA-bd_dom"/>
</dbReference>
<reference evidence="2 3" key="1">
    <citation type="submission" date="2018-02" db="EMBL/GenBank/DDBJ databases">
        <title>novel marine gammaproteobacteria from coastal saline agro ecosystem.</title>
        <authorList>
            <person name="Krishnan R."/>
            <person name="Ramesh Kumar N."/>
        </authorList>
    </citation>
    <scope>NUCLEOTIDE SEQUENCE [LARGE SCALE GENOMIC DNA]</scope>
    <source>
        <strain evidence="2 3">228</strain>
    </source>
</reference>
<dbReference type="EMBL" id="PRLP01000058">
    <property type="protein sequence ID" value="PPC76010.1"/>
    <property type="molecule type" value="Genomic_DNA"/>
</dbReference>
<dbReference type="CDD" id="cd00090">
    <property type="entry name" value="HTH_ARSR"/>
    <property type="match status" value="1"/>
</dbReference>
<protein>
    <submittedName>
        <fullName evidence="2">Transcriptional regulator</fullName>
    </submittedName>
</protein>
<dbReference type="SMART" id="SM00418">
    <property type="entry name" value="HTH_ARSR"/>
    <property type="match status" value="1"/>
</dbReference>
<comment type="caution">
    <text evidence="2">The sequence shown here is derived from an EMBL/GenBank/DDBJ whole genome shotgun (WGS) entry which is preliminary data.</text>
</comment>
<dbReference type="PROSITE" id="PS50987">
    <property type="entry name" value="HTH_ARSR_2"/>
    <property type="match status" value="1"/>
</dbReference>
<dbReference type="PANTHER" id="PTHR39168:SF1">
    <property type="entry name" value="TRANSCRIPTIONAL REGULATORY PROTEIN"/>
    <property type="match status" value="1"/>
</dbReference>
<dbReference type="PANTHER" id="PTHR39168">
    <property type="entry name" value="TRANSCRIPTIONAL REGULATOR-RELATED"/>
    <property type="match status" value="1"/>
</dbReference>
<dbReference type="Proteomes" id="UP000238196">
    <property type="component" value="Unassembled WGS sequence"/>
</dbReference>
<gene>
    <name evidence="2" type="ORF">C4K68_17705</name>
</gene>
<evidence type="ECO:0000313" key="3">
    <source>
        <dbReference type="Proteomes" id="UP000238196"/>
    </source>
</evidence>
<dbReference type="InterPro" id="IPR011991">
    <property type="entry name" value="ArsR-like_HTH"/>
</dbReference>